<dbReference type="RefSeq" id="WP_166148714.1">
    <property type="nucleotide sequence ID" value="NZ_JAANYN010000007.1"/>
</dbReference>
<feature type="binding site" evidence="8">
    <location>
        <begin position="26"/>
        <end position="31"/>
    </location>
    <ligand>
        <name>ATP</name>
        <dbReference type="ChEBI" id="CHEBI:30616"/>
    </ligand>
</feature>
<keyword evidence="11" id="KW-1185">Reference proteome</keyword>
<keyword evidence="3 8" id="KW-0436">Ligase</keyword>
<feature type="domain" description="Lysidine-tRNA(Ile) synthetase C-terminal" evidence="9">
    <location>
        <begin position="365"/>
        <end position="437"/>
    </location>
</feature>
<keyword evidence="6 8" id="KW-0067">ATP-binding</keyword>
<comment type="similarity">
    <text evidence="8">Belongs to the tRNA(Ile)-lysidine synthase family.</text>
</comment>
<comment type="function">
    <text evidence="8">Ligates lysine onto the cytidine present at position 34 of the AUA codon-specific tRNA(Ile) that contains the anticodon CAU, in an ATP-dependent manner. Cytidine is converted to lysidine, thus changing the amino acid specificity of the tRNA from methionine to isoleucine.</text>
</comment>
<protein>
    <recommendedName>
        <fullName evidence="8">tRNA(Ile)-lysidine synthase</fullName>
        <ecNumber evidence="8">6.3.4.19</ecNumber>
    </recommendedName>
    <alternativeName>
        <fullName evidence="8">tRNA(Ile)-2-lysyl-cytidine synthase</fullName>
    </alternativeName>
    <alternativeName>
        <fullName evidence="8">tRNA(Ile)-lysidine synthetase</fullName>
    </alternativeName>
</protein>
<evidence type="ECO:0000256" key="2">
    <source>
        <dbReference type="ARBA" id="ARBA00022490"/>
    </source>
</evidence>
<evidence type="ECO:0000256" key="8">
    <source>
        <dbReference type="HAMAP-Rule" id="MF_01161"/>
    </source>
</evidence>
<dbReference type="Gene3D" id="3.40.50.620">
    <property type="entry name" value="HUPs"/>
    <property type="match status" value="1"/>
</dbReference>
<dbReference type="PANTHER" id="PTHR43033">
    <property type="entry name" value="TRNA(ILE)-LYSIDINE SYNTHASE-RELATED"/>
    <property type="match status" value="1"/>
</dbReference>
<evidence type="ECO:0000256" key="4">
    <source>
        <dbReference type="ARBA" id="ARBA00022694"/>
    </source>
</evidence>
<keyword evidence="2 8" id="KW-0963">Cytoplasm</keyword>
<accession>A0ABX0HDX5</accession>
<dbReference type="EC" id="6.3.4.19" evidence="8"/>
<name>A0ABX0HDX5_9BACT</name>
<evidence type="ECO:0000256" key="1">
    <source>
        <dbReference type="ARBA" id="ARBA00004496"/>
    </source>
</evidence>
<dbReference type="NCBIfam" id="TIGR02433">
    <property type="entry name" value="lysidine_TilS_C"/>
    <property type="match status" value="1"/>
</dbReference>
<dbReference type="SUPFAM" id="SSF56037">
    <property type="entry name" value="PheT/TilS domain"/>
    <property type="match status" value="1"/>
</dbReference>
<evidence type="ECO:0000256" key="5">
    <source>
        <dbReference type="ARBA" id="ARBA00022741"/>
    </source>
</evidence>
<dbReference type="PANTHER" id="PTHR43033:SF1">
    <property type="entry name" value="TRNA(ILE)-LYSIDINE SYNTHASE-RELATED"/>
    <property type="match status" value="1"/>
</dbReference>
<dbReference type="Pfam" id="PF01171">
    <property type="entry name" value="ATP_bind_3"/>
    <property type="match status" value="1"/>
</dbReference>
<dbReference type="InterPro" id="IPR011063">
    <property type="entry name" value="TilS/TtcA_N"/>
</dbReference>
<keyword evidence="4 8" id="KW-0819">tRNA processing</keyword>
<dbReference type="InterPro" id="IPR012795">
    <property type="entry name" value="tRNA_Ile_lys_synt_N"/>
</dbReference>
<dbReference type="HAMAP" id="MF_01161">
    <property type="entry name" value="tRNA_Ile_lys_synt"/>
    <property type="match status" value="1"/>
</dbReference>
<evidence type="ECO:0000259" key="9">
    <source>
        <dbReference type="SMART" id="SM00977"/>
    </source>
</evidence>
<dbReference type="SMART" id="SM00977">
    <property type="entry name" value="TilS_C"/>
    <property type="match status" value="1"/>
</dbReference>
<reference evidence="10 11" key="1">
    <citation type="submission" date="2020-03" db="EMBL/GenBank/DDBJ databases">
        <title>Cyclobacterium plantarum sp. nov., a marine bacterium isolated from a coastal-marine wetland.</title>
        <authorList>
            <person name="Sanchez-Porro C."/>
            <person name="Ventosa A."/>
            <person name="Amoozegar M."/>
        </authorList>
    </citation>
    <scope>NUCLEOTIDE SEQUENCE [LARGE SCALE GENOMIC DNA]</scope>
    <source>
        <strain evidence="10 11">GBPx2</strain>
    </source>
</reference>
<comment type="subcellular location">
    <subcellularLocation>
        <location evidence="1 8">Cytoplasm</location>
    </subcellularLocation>
</comment>
<dbReference type="GO" id="GO:0032267">
    <property type="term" value="F:tRNA(Ile)-lysidine synthase activity"/>
    <property type="evidence" value="ECO:0007669"/>
    <property type="project" value="UniProtKB-EC"/>
</dbReference>
<evidence type="ECO:0000256" key="7">
    <source>
        <dbReference type="ARBA" id="ARBA00048539"/>
    </source>
</evidence>
<evidence type="ECO:0000256" key="3">
    <source>
        <dbReference type="ARBA" id="ARBA00022598"/>
    </source>
</evidence>
<gene>
    <name evidence="8 10" type="primary">tilS</name>
    <name evidence="10" type="ORF">G9Q97_16345</name>
</gene>
<dbReference type="CDD" id="cd01992">
    <property type="entry name" value="TilS_N"/>
    <property type="match status" value="1"/>
</dbReference>
<comment type="caution">
    <text evidence="10">The sequence shown here is derived from an EMBL/GenBank/DDBJ whole genome shotgun (WGS) entry which is preliminary data.</text>
</comment>
<evidence type="ECO:0000313" key="10">
    <source>
        <dbReference type="EMBL" id="NHE58381.1"/>
    </source>
</evidence>
<dbReference type="InterPro" id="IPR012796">
    <property type="entry name" value="Lysidine-tRNA-synth_C"/>
</dbReference>
<evidence type="ECO:0000256" key="6">
    <source>
        <dbReference type="ARBA" id="ARBA00022840"/>
    </source>
</evidence>
<sequence length="441" mass="51301">MLQRFIHHVRENNVLDVQKHYLLAISGGMDSVALAHLLHQANYQFSMLHCNYQLRGMESDQDEVFVRDLAKKLKVTCHVKTFDTGTYMETQGLSLQMAARELRYDWFEKLQKKLDAAGVLVAHQADDQLETVLLNLLRGTGIEGVYGMAEKRDFIIRPLLPFKRSEIQEFMSAESLAWREDSSNQKTLYKRNYIRHKILPALLDFDPSGPELMQYSFDRIKDTGKAFFYFFDRWLEARVKHEPPYEYLDTKDLDDVPGKASLLFYWLRPKGFVFAQVQDILGAVQNGMSGKYFLSGDWILNLDRECLILGTKDNGTSPSLIQDHDISLVLPDGTNFDILYLNQDWKIDRSTENALLDKQFLDFPLLLRNWEEGDRFMPLGMRQFKKISDYLIDLKVPLIKKKTIKVLCSGEAIIWVVGYRIDDRFKVTSSTREVVYFKKTV</sequence>
<dbReference type="InterPro" id="IPR012094">
    <property type="entry name" value="tRNA_Ile_lys_synt"/>
</dbReference>
<evidence type="ECO:0000313" key="11">
    <source>
        <dbReference type="Proteomes" id="UP000649799"/>
    </source>
</evidence>
<dbReference type="InterPro" id="IPR014729">
    <property type="entry name" value="Rossmann-like_a/b/a_fold"/>
</dbReference>
<comment type="domain">
    <text evidence="8">The N-terminal region contains the highly conserved SGGXDS motif, predicted to be a P-loop motif involved in ATP binding.</text>
</comment>
<dbReference type="EMBL" id="JAANYN010000007">
    <property type="protein sequence ID" value="NHE58381.1"/>
    <property type="molecule type" value="Genomic_DNA"/>
</dbReference>
<organism evidence="10 11">
    <name type="scientific">Cyclobacterium plantarum</name>
    <dbReference type="NCBI Taxonomy" id="2716263"/>
    <lineage>
        <taxon>Bacteria</taxon>
        <taxon>Pseudomonadati</taxon>
        <taxon>Bacteroidota</taxon>
        <taxon>Cytophagia</taxon>
        <taxon>Cytophagales</taxon>
        <taxon>Cyclobacteriaceae</taxon>
        <taxon>Cyclobacterium</taxon>
    </lineage>
</organism>
<keyword evidence="5 8" id="KW-0547">Nucleotide-binding</keyword>
<proteinExistence type="inferred from homology"/>
<dbReference type="SUPFAM" id="SSF52402">
    <property type="entry name" value="Adenine nucleotide alpha hydrolases-like"/>
    <property type="match status" value="1"/>
</dbReference>
<dbReference type="Pfam" id="PF11734">
    <property type="entry name" value="TilS_C"/>
    <property type="match status" value="1"/>
</dbReference>
<dbReference type="Proteomes" id="UP000649799">
    <property type="component" value="Unassembled WGS sequence"/>
</dbReference>
<dbReference type="NCBIfam" id="TIGR02432">
    <property type="entry name" value="lysidine_TilS_N"/>
    <property type="match status" value="1"/>
</dbReference>
<comment type="catalytic activity">
    <reaction evidence="7 8">
        <text>cytidine(34) in tRNA(Ile2) + L-lysine + ATP = lysidine(34) in tRNA(Ile2) + AMP + diphosphate + H(+)</text>
        <dbReference type="Rhea" id="RHEA:43744"/>
        <dbReference type="Rhea" id="RHEA-COMP:10625"/>
        <dbReference type="Rhea" id="RHEA-COMP:10670"/>
        <dbReference type="ChEBI" id="CHEBI:15378"/>
        <dbReference type="ChEBI" id="CHEBI:30616"/>
        <dbReference type="ChEBI" id="CHEBI:32551"/>
        <dbReference type="ChEBI" id="CHEBI:33019"/>
        <dbReference type="ChEBI" id="CHEBI:82748"/>
        <dbReference type="ChEBI" id="CHEBI:83665"/>
        <dbReference type="ChEBI" id="CHEBI:456215"/>
        <dbReference type="EC" id="6.3.4.19"/>
    </reaction>
</comment>